<evidence type="ECO:0000259" key="3">
    <source>
        <dbReference type="Pfam" id="PF10313"/>
    </source>
</evidence>
<dbReference type="PROSITE" id="PS50082">
    <property type="entry name" value="WD_REPEATS_2"/>
    <property type="match status" value="1"/>
</dbReference>
<feature type="region of interest" description="Disordered" evidence="2">
    <location>
        <begin position="767"/>
        <end position="820"/>
    </location>
</feature>
<evidence type="ECO:0000313" key="4">
    <source>
        <dbReference type="EMBL" id="PPQ92602.1"/>
    </source>
</evidence>
<feature type="compositionally biased region" description="Low complexity" evidence="2">
    <location>
        <begin position="511"/>
        <end position="529"/>
    </location>
</feature>
<feature type="compositionally biased region" description="Polar residues" evidence="2">
    <location>
        <begin position="393"/>
        <end position="402"/>
    </location>
</feature>
<evidence type="ECO:0000256" key="2">
    <source>
        <dbReference type="SAM" id="MobiDB-lite"/>
    </source>
</evidence>
<feature type="region of interest" description="Disordered" evidence="2">
    <location>
        <begin position="377"/>
        <end position="425"/>
    </location>
</feature>
<evidence type="ECO:0000256" key="1">
    <source>
        <dbReference type="PROSITE-ProRule" id="PRU00221"/>
    </source>
</evidence>
<feature type="compositionally biased region" description="Low complexity" evidence="2">
    <location>
        <begin position="459"/>
        <end position="468"/>
    </location>
</feature>
<dbReference type="InParanoid" id="A0A409XPA0"/>
<dbReference type="InterPro" id="IPR001680">
    <property type="entry name" value="WD40_rpt"/>
</dbReference>
<feature type="region of interest" description="Disordered" evidence="2">
    <location>
        <begin position="100"/>
        <end position="125"/>
    </location>
</feature>
<keyword evidence="5" id="KW-1185">Reference proteome</keyword>
<gene>
    <name evidence="4" type="ORF">CVT25_007294</name>
</gene>
<keyword evidence="1" id="KW-0853">WD repeat</keyword>
<feature type="region of interest" description="Disordered" evidence="2">
    <location>
        <begin position="681"/>
        <end position="715"/>
    </location>
</feature>
<feature type="compositionally biased region" description="Low complexity" evidence="2">
    <location>
        <begin position="618"/>
        <end position="641"/>
    </location>
</feature>
<feature type="compositionally biased region" description="Polar residues" evidence="2">
    <location>
        <begin position="492"/>
        <end position="504"/>
    </location>
</feature>
<feature type="repeat" description="WD" evidence="1">
    <location>
        <begin position="250"/>
        <end position="291"/>
    </location>
</feature>
<dbReference type="InterPro" id="IPR015943">
    <property type="entry name" value="WD40/YVTN_repeat-like_dom_sf"/>
</dbReference>
<dbReference type="Gene3D" id="2.130.10.10">
    <property type="entry name" value="YVTN repeat-like/Quinoprotein amine dehydrogenase"/>
    <property type="match status" value="1"/>
</dbReference>
<feature type="compositionally biased region" description="Low complexity" evidence="2">
    <location>
        <begin position="996"/>
        <end position="1009"/>
    </location>
</feature>
<reference evidence="4 5" key="1">
    <citation type="journal article" date="2018" name="Evol. Lett.">
        <title>Horizontal gene cluster transfer increased hallucinogenic mushroom diversity.</title>
        <authorList>
            <person name="Reynolds H.T."/>
            <person name="Vijayakumar V."/>
            <person name="Gluck-Thaler E."/>
            <person name="Korotkin H.B."/>
            <person name="Matheny P.B."/>
            <person name="Slot J.C."/>
        </authorList>
    </citation>
    <scope>NUCLEOTIDE SEQUENCE [LARGE SCALE GENOMIC DNA]</scope>
    <source>
        <strain evidence="4 5">2631</strain>
    </source>
</reference>
<feature type="compositionally biased region" description="Acidic residues" evidence="2">
    <location>
        <begin position="853"/>
        <end position="897"/>
    </location>
</feature>
<dbReference type="Pfam" id="PF10313">
    <property type="entry name" value="DUF2415"/>
    <property type="match status" value="1"/>
</dbReference>
<feature type="compositionally biased region" description="Acidic residues" evidence="2">
    <location>
        <begin position="910"/>
        <end position="926"/>
    </location>
</feature>
<protein>
    <recommendedName>
        <fullName evidence="3">DUF2415 domain-containing protein</fullName>
    </recommendedName>
</protein>
<dbReference type="OrthoDB" id="64353at2759"/>
<feature type="compositionally biased region" description="Gly residues" evidence="2">
    <location>
        <begin position="1063"/>
        <end position="1074"/>
    </location>
</feature>
<comment type="caution">
    <text evidence="4">The sequence shown here is derived from an EMBL/GenBank/DDBJ whole genome shotgun (WGS) entry which is preliminary data.</text>
</comment>
<dbReference type="PANTHER" id="PTHR43991">
    <property type="entry name" value="WD REPEAT PROTEIN (AFU_ORTHOLOGUE AFUA_8G05640)-RELATED"/>
    <property type="match status" value="1"/>
</dbReference>
<feature type="compositionally biased region" description="Basic and acidic residues" evidence="2">
    <location>
        <begin position="898"/>
        <end position="909"/>
    </location>
</feature>
<feature type="compositionally biased region" description="Basic and acidic residues" evidence="2">
    <location>
        <begin position="474"/>
        <end position="490"/>
    </location>
</feature>
<name>A0A409XPA0_PSICY</name>
<evidence type="ECO:0000313" key="5">
    <source>
        <dbReference type="Proteomes" id="UP000283269"/>
    </source>
</evidence>
<feature type="region of interest" description="Disordered" evidence="2">
    <location>
        <begin position="832"/>
        <end position="968"/>
    </location>
</feature>
<dbReference type="EMBL" id="NHYD01001022">
    <property type="protein sequence ID" value="PPQ92602.1"/>
    <property type="molecule type" value="Genomic_DNA"/>
</dbReference>
<proteinExistence type="predicted"/>
<dbReference type="Proteomes" id="UP000283269">
    <property type="component" value="Unassembled WGS sequence"/>
</dbReference>
<feature type="compositionally biased region" description="Low complexity" evidence="2">
    <location>
        <begin position="956"/>
        <end position="968"/>
    </location>
</feature>
<feature type="compositionally biased region" description="Gly residues" evidence="2">
    <location>
        <begin position="1010"/>
        <end position="1019"/>
    </location>
</feature>
<feature type="compositionally biased region" description="Acidic residues" evidence="2">
    <location>
        <begin position="789"/>
        <end position="810"/>
    </location>
</feature>
<dbReference type="AlphaFoldDB" id="A0A409XPA0"/>
<feature type="region of interest" description="Disordered" evidence="2">
    <location>
        <begin position="453"/>
        <end position="536"/>
    </location>
</feature>
<feature type="compositionally biased region" description="Low complexity" evidence="2">
    <location>
        <begin position="100"/>
        <end position="118"/>
    </location>
</feature>
<feature type="domain" description="DUF2415" evidence="3">
    <location>
        <begin position="335"/>
        <end position="377"/>
    </location>
</feature>
<dbReference type="PANTHER" id="PTHR43991:SF9">
    <property type="entry name" value="DUF2415 DOMAIN-CONTAINING PROTEIN"/>
    <property type="match status" value="1"/>
</dbReference>
<dbReference type="SMART" id="SM00320">
    <property type="entry name" value="WD40"/>
    <property type="match status" value="2"/>
</dbReference>
<sequence>MARDPFLLDSNSPLAIAPAAPTIAHVQLRDLLICPRERGVVNYVVNKGIAEQDMHSPGTPTRILSKLGFTPNSLTSLPVGVDDTLIAAGGQDRELHLSYYTPSSTSSSRSSGTGTLKSRPPRTRRVWESEDRLIGSINNSVLLTSLSLTGSHQSSVEPRVVISNNDWSIRMYDIPMRVRGPRTLKPVGELKLDVAINHSSISPDGRTLLSVGDSSKIYFHQITGGAHISFTPIHTLAIPPPEHSPLSAFHSASLAAAFSTAFSGDGSKFAVASQEGVVAVWDVRSSRPMRVWQTDKTRGMGLGAGGGAGNGGATGWLTDDPWDWTRGTKAPGWCVRSVKFNSGEGARMGKEVMAFTEHTSLVHVVDARTFETHDIIPVPTLSNPPPPLSSTSHRVQTQTHTGARTRSRPRSASISQPRPDAVGNTAAARRNARILMRRGLPVSNARSGEIRAEVGTGAAGENASASVSGSGGDSRSRSETGRRAALDRRMTAPTSGNGSSTATAPSPLRRSSTASTSASGSGSGSTTAGQHHHHHQPGIVQALGDAFRIPLPPNSIPASASASAPYSLHPYAAHGHSRAHVHAPYQHPQAAASFPRGHPYPHAPAHAPSPPPMARSNATSGTARSPTAPAPAAGTTRTAGGYSPPASIGDSTWRTLGWGVLGPGMTLRGWSAPAAAEETAAAAAAENVRSGVGEDDERMRDADWVGPPTEHQRAPEWDRHASMAPPLPVPTQVPMLMSTRAHALELVQNGRRPQVQARFEEYDRSWARSAAEHEEGQEEGEGGQQGASADEDENEEREGDDTEGEAEEGEGIVVVPDLGDRDVESEVHALLAGHGIPSRLSSGAAGERRIVVEEEEEEEDSMDVDVEEEDDEIAVDEDEDEEDEEEEDRVEVDDDDEDRYHPPRYHNDVEREEDDEEEELEQDGVDFECVSGDSRSGSPTVAGVRGRRIRQGGQGRIPASSINSNTNANATWTMGSIFSSNSRSGFNTASMSARYGSSERSSSSLSSSSGGAGGWGEEGWPGVRYGGLESSSSSSSSSALNAADNDKRLGGGTNGIGSDRRGGGNGRGGKGKAGSGRKYGYYDDLDIAGMCFDPWGEKMYVLGVGAGAGAGMGMGHGGGGYGGAYGHGHPYSNGGWGTGEGEAGVGVGAVVEWSVRGAEKRWWVDEGWM</sequence>
<feature type="region of interest" description="Disordered" evidence="2">
    <location>
        <begin position="575"/>
        <end position="648"/>
    </location>
</feature>
<dbReference type="SUPFAM" id="SSF51004">
    <property type="entry name" value="C-terminal (heme d1) domain of cytochrome cd1-nitrite reductase"/>
    <property type="match status" value="1"/>
</dbReference>
<dbReference type="InterPro" id="IPR019417">
    <property type="entry name" value="DUF2415"/>
</dbReference>
<accession>A0A409XPA0</accession>
<organism evidence="4 5">
    <name type="scientific">Psilocybe cyanescens</name>
    <dbReference type="NCBI Taxonomy" id="93625"/>
    <lineage>
        <taxon>Eukaryota</taxon>
        <taxon>Fungi</taxon>
        <taxon>Dikarya</taxon>
        <taxon>Basidiomycota</taxon>
        <taxon>Agaricomycotina</taxon>
        <taxon>Agaricomycetes</taxon>
        <taxon>Agaricomycetidae</taxon>
        <taxon>Agaricales</taxon>
        <taxon>Agaricineae</taxon>
        <taxon>Strophariaceae</taxon>
        <taxon>Psilocybe</taxon>
    </lineage>
</organism>
<feature type="region of interest" description="Disordered" evidence="2">
    <location>
        <begin position="996"/>
        <end position="1074"/>
    </location>
</feature>
<dbReference type="InterPro" id="IPR011048">
    <property type="entry name" value="Haem_d1_sf"/>
</dbReference>